<dbReference type="SUPFAM" id="SSF53335">
    <property type="entry name" value="S-adenosyl-L-methionine-dependent methyltransferases"/>
    <property type="match status" value="1"/>
</dbReference>
<accession>A0A1S9S103</accession>
<name>A0A1S9S103_PENBI</name>
<dbReference type="Proteomes" id="UP000190744">
    <property type="component" value="Unassembled WGS sequence"/>
</dbReference>
<gene>
    <name evidence="2" type="ORF">PEBR_00879</name>
</gene>
<sequence length="437" mass="48623">MRSGASPSTQRTGGLMLGIINQPPRESTPRKMPRIPTSLLLRAYREHPLLPLLLKECRTLDTARNELRWLRESALRDARQHSLTRTRLGWRTRLRTMCHKRSQGVPLQYILGDQPFGELEILCRRGVLIPRSDTESYTYEAARLIRQMALETDKDSPSPSSKTRPLRILDLCTGTGCMALLLHALLASHFEKIQIMGLDLSPIALDLAHRNLEHNISLGALDSRAREEIRFHRADVLSSHSSASPSATPGISASNIPTVEDLLSKYITRPNSESQPQSTHETSRLPKIDLLISNPPYISTTDFHNGTTARSVRLFEPRLALVPPTDAHTNTNAVGKLGDKPEDIFYRRILGLSLAVEASITVLECGDRMQAERVVGMFWGMSGSRERQCEGQGGGDGFTAEVWPDTEEDCLANGFHGRDGSRCVIIRRVRSGGIDTI</sequence>
<keyword evidence="2" id="KW-0808">Transferase</keyword>
<proteinExistence type="predicted"/>
<evidence type="ECO:0000313" key="3">
    <source>
        <dbReference type="Proteomes" id="UP000190744"/>
    </source>
</evidence>
<protein>
    <submittedName>
        <fullName evidence="2">Putative methyltransferase</fullName>
    </submittedName>
</protein>
<comment type="caution">
    <text evidence="2">The sequence shown here is derived from an EMBL/GenBank/DDBJ whole genome shotgun (WGS) entry which is preliminary data.</text>
</comment>
<dbReference type="Gene3D" id="1.10.8.10">
    <property type="entry name" value="DNA helicase RuvA subunit, C-terminal domain"/>
    <property type="match status" value="1"/>
</dbReference>
<feature type="region of interest" description="Disordered" evidence="1">
    <location>
        <begin position="1"/>
        <end position="32"/>
    </location>
</feature>
<evidence type="ECO:0000256" key="1">
    <source>
        <dbReference type="SAM" id="MobiDB-lite"/>
    </source>
</evidence>
<dbReference type="GO" id="GO:0008168">
    <property type="term" value="F:methyltransferase activity"/>
    <property type="evidence" value="ECO:0007669"/>
    <property type="project" value="UniProtKB-KW"/>
</dbReference>
<dbReference type="EMBL" id="LJBN01000002">
    <property type="protein sequence ID" value="OOQ91489.1"/>
    <property type="molecule type" value="Genomic_DNA"/>
</dbReference>
<feature type="compositionally biased region" description="Polar residues" evidence="1">
    <location>
        <begin position="1"/>
        <end position="12"/>
    </location>
</feature>
<organism evidence="2 3">
    <name type="scientific">Penicillium brasilianum</name>
    <dbReference type="NCBI Taxonomy" id="104259"/>
    <lineage>
        <taxon>Eukaryota</taxon>
        <taxon>Fungi</taxon>
        <taxon>Dikarya</taxon>
        <taxon>Ascomycota</taxon>
        <taxon>Pezizomycotina</taxon>
        <taxon>Eurotiomycetes</taxon>
        <taxon>Eurotiomycetidae</taxon>
        <taxon>Eurotiales</taxon>
        <taxon>Aspergillaceae</taxon>
        <taxon>Penicillium</taxon>
    </lineage>
</organism>
<dbReference type="InterPro" id="IPR002052">
    <property type="entry name" value="DNA_methylase_N6_adenine_CS"/>
</dbReference>
<dbReference type="InterPro" id="IPR050320">
    <property type="entry name" value="N5-glutamine_MTase"/>
</dbReference>
<dbReference type="Gene3D" id="3.40.50.150">
    <property type="entry name" value="Vaccinia Virus protein VP39"/>
    <property type="match status" value="1"/>
</dbReference>
<dbReference type="PROSITE" id="PS00092">
    <property type="entry name" value="N6_MTASE"/>
    <property type="match status" value="1"/>
</dbReference>
<dbReference type="GO" id="GO:0003676">
    <property type="term" value="F:nucleic acid binding"/>
    <property type="evidence" value="ECO:0007669"/>
    <property type="project" value="InterPro"/>
</dbReference>
<dbReference type="GO" id="GO:0032259">
    <property type="term" value="P:methylation"/>
    <property type="evidence" value="ECO:0007669"/>
    <property type="project" value="UniProtKB-KW"/>
</dbReference>
<evidence type="ECO:0000313" key="2">
    <source>
        <dbReference type="EMBL" id="OOQ91489.1"/>
    </source>
</evidence>
<dbReference type="PANTHER" id="PTHR18895">
    <property type="entry name" value="HEMK METHYLTRANSFERASE"/>
    <property type="match status" value="1"/>
</dbReference>
<dbReference type="InterPro" id="IPR029063">
    <property type="entry name" value="SAM-dependent_MTases_sf"/>
</dbReference>
<dbReference type="PANTHER" id="PTHR18895:SF74">
    <property type="entry name" value="MTRF1L RELEASE FACTOR GLUTAMINE METHYLTRANSFERASE"/>
    <property type="match status" value="1"/>
</dbReference>
<dbReference type="AlphaFoldDB" id="A0A1S9S103"/>
<reference evidence="3" key="1">
    <citation type="submission" date="2015-09" db="EMBL/GenBank/DDBJ databases">
        <authorList>
            <person name="Fill T.P."/>
            <person name="Baretta J.F."/>
            <person name="de Almeida L.G."/>
            <person name="Rocha M."/>
            <person name="de Souza D.H."/>
            <person name="Malavazi I."/>
            <person name="Cerdeira L.T."/>
            <person name="Hong H."/>
            <person name="Samborskyy M."/>
            <person name="de Vasconcelos A.T."/>
            <person name="Leadlay P."/>
            <person name="Rodrigues-Filho E."/>
        </authorList>
    </citation>
    <scope>NUCLEOTIDE SEQUENCE [LARGE SCALE GENOMIC DNA]</scope>
    <source>
        <strain evidence="3">LaBioMMi 136</strain>
    </source>
</reference>
<dbReference type="GO" id="GO:0005739">
    <property type="term" value="C:mitochondrion"/>
    <property type="evidence" value="ECO:0007669"/>
    <property type="project" value="TreeGrafter"/>
</dbReference>
<keyword evidence="2" id="KW-0489">Methyltransferase</keyword>